<evidence type="ECO:0000313" key="2">
    <source>
        <dbReference type="EMBL" id="KAK8963608.1"/>
    </source>
</evidence>
<dbReference type="InterPro" id="IPR040557">
    <property type="entry name" value="VIP1_N"/>
</dbReference>
<protein>
    <recommendedName>
        <fullName evidence="1">VIP1 N-terminal domain-containing protein</fullName>
    </recommendedName>
</protein>
<gene>
    <name evidence="2" type="ORF">KSP40_PGU005723</name>
</gene>
<evidence type="ECO:0000259" key="1">
    <source>
        <dbReference type="Pfam" id="PF18086"/>
    </source>
</evidence>
<comment type="caution">
    <text evidence="2">The sequence shown here is derived from an EMBL/GenBank/DDBJ whole genome shotgun (WGS) entry which is preliminary data.</text>
</comment>
<dbReference type="Pfam" id="PF18086">
    <property type="entry name" value="PPIP5K2_N"/>
    <property type="match status" value="1"/>
</dbReference>
<organism evidence="2 3">
    <name type="scientific">Platanthera guangdongensis</name>
    <dbReference type="NCBI Taxonomy" id="2320717"/>
    <lineage>
        <taxon>Eukaryota</taxon>
        <taxon>Viridiplantae</taxon>
        <taxon>Streptophyta</taxon>
        <taxon>Embryophyta</taxon>
        <taxon>Tracheophyta</taxon>
        <taxon>Spermatophyta</taxon>
        <taxon>Magnoliopsida</taxon>
        <taxon>Liliopsida</taxon>
        <taxon>Asparagales</taxon>
        <taxon>Orchidaceae</taxon>
        <taxon>Orchidoideae</taxon>
        <taxon>Orchideae</taxon>
        <taxon>Orchidinae</taxon>
        <taxon>Platanthera</taxon>
    </lineage>
</organism>
<keyword evidence="3" id="KW-1185">Reference proteome</keyword>
<dbReference type="Proteomes" id="UP001412067">
    <property type="component" value="Unassembled WGS sequence"/>
</dbReference>
<sequence length="114" mass="12889">MNEFWPVSDCLIGFYSSGYPIQKVEAYAALRKSIRGVDDTRSCMHMTTTAVKRGHGLKYVVNAKNEDTIRTEKLHAVRGHMLTILFADPYHNTKNDVRPSSTTVHICCSDCLPR</sequence>
<name>A0ABR2MKW8_9ASPA</name>
<dbReference type="EMBL" id="JBBWWR010000007">
    <property type="protein sequence ID" value="KAK8963608.1"/>
    <property type="molecule type" value="Genomic_DNA"/>
</dbReference>
<reference evidence="2 3" key="1">
    <citation type="journal article" date="2022" name="Nat. Plants">
        <title>Genomes of leafy and leafless Platanthera orchids illuminate the evolution of mycoheterotrophy.</title>
        <authorList>
            <person name="Li M.H."/>
            <person name="Liu K.W."/>
            <person name="Li Z."/>
            <person name="Lu H.C."/>
            <person name="Ye Q.L."/>
            <person name="Zhang D."/>
            <person name="Wang J.Y."/>
            <person name="Li Y.F."/>
            <person name="Zhong Z.M."/>
            <person name="Liu X."/>
            <person name="Yu X."/>
            <person name="Liu D.K."/>
            <person name="Tu X.D."/>
            <person name="Liu B."/>
            <person name="Hao Y."/>
            <person name="Liao X.Y."/>
            <person name="Jiang Y.T."/>
            <person name="Sun W.H."/>
            <person name="Chen J."/>
            <person name="Chen Y.Q."/>
            <person name="Ai Y."/>
            <person name="Zhai J.W."/>
            <person name="Wu S.S."/>
            <person name="Zhou Z."/>
            <person name="Hsiao Y.Y."/>
            <person name="Wu W.L."/>
            <person name="Chen Y.Y."/>
            <person name="Lin Y.F."/>
            <person name="Hsu J.L."/>
            <person name="Li C.Y."/>
            <person name="Wang Z.W."/>
            <person name="Zhao X."/>
            <person name="Zhong W.Y."/>
            <person name="Ma X.K."/>
            <person name="Ma L."/>
            <person name="Huang J."/>
            <person name="Chen G.Z."/>
            <person name="Huang M.Z."/>
            <person name="Huang L."/>
            <person name="Peng D.H."/>
            <person name="Luo Y.B."/>
            <person name="Zou S.Q."/>
            <person name="Chen S.P."/>
            <person name="Lan S."/>
            <person name="Tsai W.C."/>
            <person name="Van de Peer Y."/>
            <person name="Liu Z.J."/>
        </authorList>
    </citation>
    <scope>NUCLEOTIDE SEQUENCE [LARGE SCALE GENOMIC DNA]</scope>
    <source>
        <strain evidence="2">Lor288</strain>
    </source>
</reference>
<proteinExistence type="predicted"/>
<evidence type="ECO:0000313" key="3">
    <source>
        <dbReference type="Proteomes" id="UP001412067"/>
    </source>
</evidence>
<feature type="domain" description="VIP1 N-terminal" evidence="1">
    <location>
        <begin position="4"/>
        <end position="34"/>
    </location>
</feature>
<accession>A0ABR2MKW8</accession>
<dbReference type="Gene3D" id="3.40.50.11950">
    <property type="match status" value="1"/>
</dbReference>